<feature type="region of interest" description="Disordered" evidence="1">
    <location>
        <begin position="1"/>
        <end position="66"/>
    </location>
</feature>
<accession>A0ABS5A3M2</accession>
<proteinExistence type="predicted"/>
<feature type="compositionally biased region" description="Basic residues" evidence="1">
    <location>
        <begin position="1"/>
        <end position="15"/>
    </location>
</feature>
<evidence type="ECO:0000313" key="3">
    <source>
        <dbReference type="Proteomes" id="UP000694460"/>
    </source>
</evidence>
<dbReference type="Proteomes" id="UP000694460">
    <property type="component" value="Unassembled WGS sequence"/>
</dbReference>
<gene>
    <name evidence="2" type="ORF">JOF57_005382</name>
</gene>
<feature type="region of interest" description="Disordered" evidence="1">
    <location>
        <begin position="96"/>
        <end position="119"/>
    </location>
</feature>
<dbReference type="EMBL" id="JAGIOP010000002">
    <property type="protein sequence ID" value="MBP2455469.1"/>
    <property type="molecule type" value="Genomic_DNA"/>
</dbReference>
<evidence type="ECO:0000313" key="2">
    <source>
        <dbReference type="EMBL" id="MBP2455469.1"/>
    </source>
</evidence>
<sequence length="197" mass="21883">MSKGRHVRRRRHQRLSRIGEIGDPTRDSRTDTPQPSPPPHLYRPLSGDAGNLRPFPPRNRLPESESQSVQACLAIARKGVDRHSTAPPVTCSNVVRRRRRAPSRATRIPHSSKYPSPLVTAPSRLPAKKLLMIGHPCARSSSHPIQRSRHLLHCRTAQSRCPRAAKAAVSAAGTPQTQSQFNFCGVCTWLSSQHSLR</sequence>
<name>A0ABS5A3M2_9MYCO</name>
<comment type="caution">
    <text evidence="2">The sequence shown here is derived from an EMBL/GenBank/DDBJ whole genome shotgun (WGS) entry which is preliminary data.</text>
</comment>
<protein>
    <submittedName>
        <fullName evidence="2">Uncharacterized protein</fullName>
    </submittedName>
</protein>
<keyword evidence="3" id="KW-1185">Reference proteome</keyword>
<organism evidence="2 3">
    <name type="scientific">Mycolicibacterium lutetiense</name>
    <dbReference type="NCBI Taxonomy" id="1641992"/>
    <lineage>
        <taxon>Bacteria</taxon>
        <taxon>Bacillati</taxon>
        <taxon>Actinomycetota</taxon>
        <taxon>Actinomycetes</taxon>
        <taxon>Mycobacteriales</taxon>
        <taxon>Mycobacteriaceae</taxon>
        <taxon>Mycolicibacterium</taxon>
    </lineage>
</organism>
<reference evidence="2 3" key="1">
    <citation type="submission" date="2021-03" db="EMBL/GenBank/DDBJ databases">
        <title>Sequencing the genomes of 1000 actinobacteria strains.</title>
        <authorList>
            <person name="Klenk H.-P."/>
        </authorList>
    </citation>
    <scope>NUCLEOTIDE SEQUENCE [LARGE SCALE GENOMIC DNA]</scope>
    <source>
        <strain evidence="2 3">DSM 46713</strain>
    </source>
</reference>
<evidence type="ECO:0000256" key="1">
    <source>
        <dbReference type="SAM" id="MobiDB-lite"/>
    </source>
</evidence>